<evidence type="ECO:0000313" key="10">
    <source>
        <dbReference type="Proteomes" id="UP000292052"/>
    </source>
</evidence>
<sequence>LFGILGEPLNQQNISFLKHEKLIRQHIKQKDEKYRAALEDAKLNGLLQTCNCCFDDQLIPEECVFCNKGCIFCKDCVKSGAEHVIGKEETVFPCLGVCDSEFHYSTLQMVLDEKTFQGVWQRKQFEEIRNANLDGLETCPFCDFCMIPDEGDKIFKCRNIACMKETCRKCGHESHIPLRCEEIEYEEDVKIRTAIEKQMTEAFLRKCWRCSKQFYKESGCNKMTCVCGAKMCYICGQAVQDYKHFSNNGIEYVKLLNLLNKN</sequence>
<evidence type="ECO:0000256" key="3">
    <source>
        <dbReference type="ARBA" id="ARBA00022723"/>
    </source>
</evidence>
<dbReference type="OrthoDB" id="10009520at2759"/>
<comment type="caution">
    <text evidence="9">The sequence shown here is derived from an EMBL/GenBank/DDBJ whole genome shotgun (WGS) entry which is preliminary data.</text>
</comment>
<dbReference type="InterPro" id="IPR002867">
    <property type="entry name" value="IBR_dom"/>
</dbReference>
<feature type="domain" description="RING-type" evidence="8">
    <location>
        <begin position="46"/>
        <end position="256"/>
    </location>
</feature>
<evidence type="ECO:0000256" key="4">
    <source>
        <dbReference type="ARBA" id="ARBA00022737"/>
    </source>
</evidence>
<dbReference type="PROSITE" id="PS51873">
    <property type="entry name" value="TRIAD"/>
    <property type="match status" value="1"/>
</dbReference>
<reference evidence="9 10" key="1">
    <citation type="submission" date="2017-03" db="EMBL/GenBank/DDBJ databases">
        <title>Genome of the blue death feigning beetle - Asbolus verrucosus.</title>
        <authorList>
            <person name="Rider S.D."/>
        </authorList>
    </citation>
    <scope>NUCLEOTIDE SEQUENCE [LARGE SCALE GENOMIC DNA]</scope>
    <source>
        <strain evidence="9">Butters</strain>
        <tissue evidence="9">Head and leg muscle</tissue>
    </source>
</reference>
<dbReference type="SMART" id="SM00647">
    <property type="entry name" value="IBR"/>
    <property type="match status" value="1"/>
</dbReference>
<organism evidence="9 10">
    <name type="scientific">Asbolus verrucosus</name>
    <name type="common">Desert ironclad beetle</name>
    <dbReference type="NCBI Taxonomy" id="1661398"/>
    <lineage>
        <taxon>Eukaryota</taxon>
        <taxon>Metazoa</taxon>
        <taxon>Ecdysozoa</taxon>
        <taxon>Arthropoda</taxon>
        <taxon>Hexapoda</taxon>
        <taxon>Insecta</taxon>
        <taxon>Pterygota</taxon>
        <taxon>Neoptera</taxon>
        <taxon>Endopterygota</taxon>
        <taxon>Coleoptera</taxon>
        <taxon>Polyphaga</taxon>
        <taxon>Cucujiformia</taxon>
        <taxon>Tenebrionidae</taxon>
        <taxon>Pimeliinae</taxon>
        <taxon>Asbolus</taxon>
    </lineage>
</organism>
<protein>
    <recommendedName>
        <fullName evidence="8">RING-type domain-containing protein</fullName>
    </recommendedName>
</protein>
<evidence type="ECO:0000256" key="6">
    <source>
        <dbReference type="ARBA" id="ARBA00022786"/>
    </source>
</evidence>
<evidence type="ECO:0000256" key="7">
    <source>
        <dbReference type="ARBA" id="ARBA00022833"/>
    </source>
</evidence>
<dbReference type="AlphaFoldDB" id="A0A482V821"/>
<dbReference type="InterPro" id="IPR044066">
    <property type="entry name" value="TRIAD_supradom"/>
</dbReference>
<dbReference type="InterPro" id="IPR047546">
    <property type="entry name" value="Rcat_RBR_RNF216"/>
</dbReference>
<dbReference type="InterPro" id="IPR047545">
    <property type="entry name" value="BRcat_RBR_RNF216"/>
</dbReference>
<dbReference type="CDD" id="cd20353">
    <property type="entry name" value="Rcat_RBR_RNF216"/>
    <property type="match status" value="1"/>
</dbReference>
<dbReference type="InterPro" id="IPR051628">
    <property type="entry name" value="LUBAC_E3_Ligases"/>
</dbReference>
<name>A0A482V821_ASBVE</name>
<evidence type="ECO:0000313" key="9">
    <source>
        <dbReference type="EMBL" id="RZB39362.1"/>
    </source>
</evidence>
<dbReference type="GO" id="GO:0008270">
    <property type="term" value="F:zinc ion binding"/>
    <property type="evidence" value="ECO:0007669"/>
    <property type="project" value="UniProtKB-KW"/>
</dbReference>
<keyword evidence="7" id="KW-0862">Zinc</keyword>
<feature type="non-terminal residue" evidence="9">
    <location>
        <position position="1"/>
    </location>
</feature>
<keyword evidence="2" id="KW-0808">Transferase</keyword>
<evidence type="ECO:0000256" key="5">
    <source>
        <dbReference type="ARBA" id="ARBA00022771"/>
    </source>
</evidence>
<comment type="pathway">
    <text evidence="1">Protein modification; protein ubiquitination.</text>
</comment>
<dbReference type="STRING" id="1661398.A0A482V821"/>
<keyword evidence="5" id="KW-0863">Zinc-finger</keyword>
<gene>
    <name evidence="9" type="ORF">BDFB_012772</name>
</gene>
<keyword evidence="6" id="KW-0833">Ubl conjugation pathway</keyword>
<keyword evidence="10" id="KW-1185">Reference proteome</keyword>
<proteinExistence type="predicted"/>
<evidence type="ECO:0000256" key="2">
    <source>
        <dbReference type="ARBA" id="ARBA00022679"/>
    </source>
</evidence>
<keyword evidence="3" id="KW-0479">Metal-binding</keyword>
<dbReference type="PANTHER" id="PTHR22770:SF47">
    <property type="entry name" value="E3 UBIQUITIN-PROTEIN LIGASE RNF216"/>
    <property type="match status" value="1"/>
</dbReference>
<dbReference type="EMBL" id="QDEB01128964">
    <property type="protein sequence ID" value="RZB39362.1"/>
    <property type="molecule type" value="Genomic_DNA"/>
</dbReference>
<dbReference type="Proteomes" id="UP000292052">
    <property type="component" value="Unassembled WGS sequence"/>
</dbReference>
<keyword evidence="4" id="KW-0677">Repeat</keyword>
<dbReference type="CDD" id="cd20339">
    <property type="entry name" value="BRcat_RBR_RNF216"/>
    <property type="match status" value="1"/>
</dbReference>
<dbReference type="GO" id="GO:0016740">
    <property type="term" value="F:transferase activity"/>
    <property type="evidence" value="ECO:0007669"/>
    <property type="project" value="UniProtKB-KW"/>
</dbReference>
<dbReference type="PANTHER" id="PTHR22770">
    <property type="entry name" value="UBIQUITIN CONJUGATING ENZYME 7 INTERACTING PROTEIN-RELATED"/>
    <property type="match status" value="1"/>
</dbReference>
<dbReference type="SUPFAM" id="SSF57850">
    <property type="entry name" value="RING/U-box"/>
    <property type="match status" value="1"/>
</dbReference>
<dbReference type="Pfam" id="PF26200">
    <property type="entry name" value="Rcat_RNF216"/>
    <property type="match status" value="1"/>
</dbReference>
<evidence type="ECO:0000256" key="1">
    <source>
        <dbReference type="ARBA" id="ARBA00004906"/>
    </source>
</evidence>
<accession>A0A482V821</accession>
<dbReference type="Gene3D" id="1.20.120.1750">
    <property type="match status" value="1"/>
</dbReference>
<evidence type="ECO:0000259" key="8">
    <source>
        <dbReference type="PROSITE" id="PS51873"/>
    </source>
</evidence>